<name>A0A2G8KAY8_STIJA</name>
<dbReference type="SUPFAM" id="SSF49899">
    <property type="entry name" value="Concanavalin A-like lectins/glucanases"/>
    <property type="match status" value="1"/>
</dbReference>
<dbReference type="EMBL" id="MRZV01000731">
    <property type="protein sequence ID" value="PIK45152.1"/>
    <property type="molecule type" value="Genomic_DNA"/>
</dbReference>
<dbReference type="PROSITE" id="PS50060">
    <property type="entry name" value="MAM_2"/>
    <property type="match status" value="1"/>
</dbReference>
<dbReference type="InterPro" id="IPR036055">
    <property type="entry name" value="LDL_receptor-like_sf"/>
</dbReference>
<organism evidence="4 5">
    <name type="scientific">Stichopus japonicus</name>
    <name type="common">Sea cucumber</name>
    <dbReference type="NCBI Taxonomy" id="307972"/>
    <lineage>
        <taxon>Eukaryota</taxon>
        <taxon>Metazoa</taxon>
        <taxon>Echinodermata</taxon>
        <taxon>Eleutherozoa</taxon>
        <taxon>Echinozoa</taxon>
        <taxon>Holothuroidea</taxon>
        <taxon>Aspidochirotacea</taxon>
        <taxon>Aspidochirotida</taxon>
        <taxon>Stichopodidae</taxon>
        <taxon>Apostichopus</taxon>
    </lineage>
</organism>
<dbReference type="PANTHER" id="PTHR23282:SF101">
    <property type="entry name" value="MAM DOMAIN-CONTAINING PROTEIN"/>
    <property type="match status" value="1"/>
</dbReference>
<dbReference type="GO" id="GO:0016020">
    <property type="term" value="C:membrane"/>
    <property type="evidence" value="ECO:0007669"/>
    <property type="project" value="InterPro"/>
</dbReference>
<evidence type="ECO:0000313" key="4">
    <source>
        <dbReference type="EMBL" id="PIK45152.1"/>
    </source>
</evidence>
<dbReference type="Proteomes" id="UP000230750">
    <property type="component" value="Unassembled WGS sequence"/>
</dbReference>
<dbReference type="InterPro" id="IPR013320">
    <property type="entry name" value="ConA-like_dom_sf"/>
</dbReference>
<dbReference type="SUPFAM" id="SSF57424">
    <property type="entry name" value="LDL receptor-like module"/>
    <property type="match status" value="1"/>
</dbReference>
<evidence type="ECO:0000313" key="5">
    <source>
        <dbReference type="Proteomes" id="UP000230750"/>
    </source>
</evidence>
<protein>
    <submittedName>
        <fullName evidence="4">Putative MAM and LDL-receptor class A domain-containing protein 1</fullName>
    </submittedName>
</protein>
<evidence type="ECO:0000256" key="2">
    <source>
        <dbReference type="PROSITE-ProRule" id="PRU00124"/>
    </source>
</evidence>
<sequence>MAACCLGRFFNAFNLALFSFYLQLKLWFYLWGDDAGTLTVYYRDDYAGPITPIFTYGQSRNYDFWQSVETELPWSGKGQLIFEATGATGPDGSVAIDDISMIGDCTYSAVGIPGTPTTVVPPTGSTPQPECLKEWYICPKDPDICVTPGQICNFYNNCPSGEDESACADCEYDNGDFCGAMDVVGWVEVPAGFYPQYPVLDGNRLPLGRCKECNHLIVIRVIRVTAARSYLVLALAFTVIT</sequence>
<keyword evidence="1 2" id="KW-1015">Disulfide bond</keyword>
<gene>
    <name evidence="4" type="ORF">BSL78_17992</name>
</gene>
<proteinExistence type="predicted"/>
<feature type="disulfide bond" evidence="2">
    <location>
        <begin position="152"/>
        <end position="167"/>
    </location>
</feature>
<keyword evidence="4" id="KW-0675">Receptor</keyword>
<dbReference type="PROSITE" id="PS50068">
    <property type="entry name" value="LDLRA_2"/>
    <property type="match status" value="1"/>
</dbReference>
<dbReference type="Gene3D" id="2.60.120.200">
    <property type="match status" value="1"/>
</dbReference>
<keyword evidence="5" id="KW-1185">Reference proteome</keyword>
<reference evidence="4 5" key="1">
    <citation type="journal article" date="2017" name="PLoS Biol.">
        <title>The sea cucumber genome provides insights into morphological evolution and visceral regeneration.</title>
        <authorList>
            <person name="Zhang X."/>
            <person name="Sun L."/>
            <person name="Yuan J."/>
            <person name="Sun Y."/>
            <person name="Gao Y."/>
            <person name="Zhang L."/>
            <person name="Li S."/>
            <person name="Dai H."/>
            <person name="Hamel J.F."/>
            <person name="Liu C."/>
            <person name="Yu Y."/>
            <person name="Liu S."/>
            <person name="Lin W."/>
            <person name="Guo K."/>
            <person name="Jin S."/>
            <person name="Xu P."/>
            <person name="Storey K.B."/>
            <person name="Huan P."/>
            <person name="Zhang T."/>
            <person name="Zhou Y."/>
            <person name="Zhang J."/>
            <person name="Lin C."/>
            <person name="Li X."/>
            <person name="Xing L."/>
            <person name="Huo D."/>
            <person name="Sun M."/>
            <person name="Wang L."/>
            <person name="Mercier A."/>
            <person name="Li F."/>
            <person name="Yang H."/>
            <person name="Xiang J."/>
        </authorList>
    </citation>
    <scope>NUCLEOTIDE SEQUENCE [LARGE SCALE GENOMIC DNA]</scope>
    <source>
        <strain evidence="4">Shaxun</strain>
        <tissue evidence="4">Muscle</tissue>
    </source>
</reference>
<comment type="caution">
    <text evidence="2">Lacks conserved residue(s) required for the propagation of feature annotation.</text>
</comment>
<feature type="domain" description="MAM" evidence="3">
    <location>
        <begin position="24"/>
        <end position="107"/>
    </location>
</feature>
<dbReference type="PANTHER" id="PTHR23282">
    <property type="entry name" value="APICAL ENDOSOMAL GLYCOPROTEIN PRECURSOR"/>
    <property type="match status" value="1"/>
</dbReference>
<evidence type="ECO:0000256" key="1">
    <source>
        <dbReference type="ARBA" id="ARBA00023157"/>
    </source>
</evidence>
<dbReference type="InterPro" id="IPR051560">
    <property type="entry name" value="MAM_domain-containing"/>
</dbReference>
<comment type="caution">
    <text evidence="4">The sequence shown here is derived from an EMBL/GenBank/DDBJ whole genome shotgun (WGS) entry which is preliminary data.</text>
</comment>
<evidence type="ECO:0000259" key="3">
    <source>
        <dbReference type="PROSITE" id="PS50060"/>
    </source>
</evidence>
<dbReference type="InterPro" id="IPR002172">
    <property type="entry name" value="LDrepeatLR_classA_rpt"/>
</dbReference>
<dbReference type="InterPro" id="IPR000998">
    <property type="entry name" value="MAM_dom"/>
</dbReference>
<dbReference type="Pfam" id="PF00629">
    <property type="entry name" value="MAM"/>
    <property type="match status" value="1"/>
</dbReference>
<dbReference type="AlphaFoldDB" id="A0A2G8KAY8"/>
<accession>A0A2G8KAY8</accession>
<dbReference type="STRING" id="307972.A0A2G8KAY8"/>